<organism evidence="1">
    <name type="scientific">Anguilla anguilla</name>
    <name type="common">European freshwater eel</name>
    <name type="synonym">Muraena anguilla</name>
    <dbReference type="NCBI Taxonomy" id="7936"/>
    <lineage>
        <taxon>Eukaryota</taxon>
        <taxon>Metazoa</taxon>
        <taxon>Chordata</taxon>
        <taxon>Craniata</taxon>
        <taxon>Vertebrata</taxon>
        <taxon>Euteleostomi</taxon>
        <taxon>Actinopterygii</taxon>
        <taxon>Neopterygii</taxon>
        <taxon>Teleostei</taxon>
        <taxon>Anguilliformes</taxon>
        <taxon>Anguillidae</taxon>
        <taxon>Anguilla</taxon>
    </lineage>
</organism>
<evidence type="ECO:0000313" key="1">
    <source>
        <dbReference type="EMBL" id="JAH23280.1"/>
    </source>
</evidence>
<reference evidence="1" key="2">
    <citation type="journal article" date="2015" name="Fish Shellfish Immunol.">
        <title>Early steps in the European eel (Anguilla anguilla)-Vibrio vulnificus interaction in the gills: Role of the RtxA13 toxin.</title>
        <authorList>
            <person name="Callol A."/>
            <person name="Pajuelo D."/>
            <person name="Ebbesson L."/>
            <person name="Teles M."/>
            <person name="MacKenzie S."/>
            <person name="Amaro C."/>
        </authorList>
    </citation>
    <scope>NUCLEOTIDE SEQUENCE</scope>
</reference>
<protein>
    <submittedName>
        <fullName evidence="1">Uncharacterized protein</fullName>
    </submittedName>
</protein>
<reference evidence="1" key="1">
    <citation type="submission" date="2014-11" db="EMBL/GenBank/DDBJ databases">
        <authorList>
            <person name="Amaro Gonzalez C."/>
        </authorList>
    </citation>
    <scope>NUCLEOTIDE SEQUENCE</scope>
</reference>
<dbReference type="AlphaFoldDB" id="A0A0E9R4A4"/>
<dbReference type="EMBL" id="GBXM01085297">
    <property type="protein sequence ID" value="JAH23280.1"/>
    <property type="molecule type" value="Transcribed_RNA"/>
</dbReference>
<sequence>MSLGTQSYQTWCFFGHGTRHPVVRHGDEQVNTRLVNTYAISLKCTCV</sequence>
<proteinExistence type="predicted"/>
<name>A0A0E9R4A4_ANGAN</name>
<accession>A0A0E9R4A4</accession>